<dbReference type="Proteomes" id="UP001161276">
    <property type="component" value="Unassembled WGS sequence"/>
</dbReference>
<name>A0AA42WDK5_9BURK</name>
<dbReference type="EMBL" id="JAOCKG010000011">
    <property type="protein sequence ID" value="MDH2053220.1"/>
    <property type="molecule type" value="Genomic_DNA"/>
</dbReference>
<feature type="chain" id="PRO_5041311426" description="YD repeat-containing protein" evidence="1">
    <location>
        <begin position="24"/>
        <end position="375"/>
    </location>
</feature>
<accession>A0AA42WDK5</accession>
<evidence type="ECO:0000313" key="3">
    <source>
        <dbReference type="Proteomes" id="UP001161276"/>
    </source>
</evidence>
<comment type="caution">
    <text evidence="2">The sequence shown here is derived from an EMBL/GenBank/DDBJ whole genome shotgun (WGS) entry which is preliminary data.</text>
</comment>
<sequence length="375" mass="40833">MRKLPIVLALAAAQALLATPAFADCGPAVTDFSEPSTLPAVPVSVDLANDRVLLGKQGERVPTNRKLAWTNERGDPDPHTWTDKVDWSAYRTRETPGTVAPTRLYFSPDGRLCRVERYGKIRGRTVLEGGYVLAYDTAGALAAYTEYDLSGSSDAQPYAATRRACLQRDARGVITTFIDDGCGDAKGPGTTRHYVRDASGRLLRVIDTLSPGQPLAVQTLDAQGKPAQRYVRQYSAFVAPNDSQGPYAYPEPAARPDRLYPRLREHLAAFPGEIPGMEWRIVRIADEVPMDGDDQSSWDPAVQTVLAKGETDAQGAAHVTPQAQEQIWLAMQKHPGRVLFYFDPMGRVALVPAMTPAQWNACGDPANLAPDACTQ</sequence>
<protein>
    <recommendedName>
        <fullName evidence="4">YD repeat-containing protein</fullName>
    </recommendedName>
</protein>
<reference evidence="2" key="1">
    <citation type="submission" date="2022-09" db="EMBL/GenBank/DDBJ databases">
        <title>Intensive care unit water sources are persistently colonized with multi-drug resistant bacteria and are the site of extensive horizontal gene transfer of antibiotic resistance genes.</title>
        <authorList>
            <person name="Diorio-Toth L."/>
        </authorList>
    </citation>
    <scope>NUCLEOTIDE SEQUENCE</scope>
    <source>
        <strain evidence="2">GD03676</strain>
    </source>
</reference>
<evidence type="ECO:0008006" key="4">
    <source>
        <dbReference type="Google" id="ProtNLM"/>
    </source>
</evidence>
<gene>
    <name evidence="2" type="ORF">N5K24_22625</name>
</gene>
<feature type="signal peptide" evidence="1">
    <location>
        <begin position="1"/>
        <end position="23"/>
    </location>
</feature>
<organism evidence="2 3">
    <name type="scientific">Achromobacter marplatensis</name>
    <dbReference type="NCBI Taxonomy" id="470868"/>
    <lineage>
        <taxon>Bacteria</taxon>
        <taxon>Pseudomonadati</taxon>
        <taxon>Pseudomonadota</taxon>
        <taxon>Betaproteobacteria</taxon>
        <taxon>Burkholderiales</taxon>
        <taxon>Alcaligenaceae</taxon>
        <taxon>Achromobacter</taxon>
    </lineage>
</organism>
<evidence type="ECO:0000313" key="2">
    <source>
        <dbReference type="EMBL" id="MDH2053220.1"/>
    </source>
</evidence>
<keyword evidence="1" id="KW-0732">Signal</keyword>
<evidence type="ECO:0000256" key="1">
    <source>
        <dbReference type="SAM" id="SignalP"/>
    </source>
</evidence>
<proteinExistence type="predicted"/>
<dbReference type="AlphaFoldDB" id="A0AA42WDK5"/>
<dbReference type="RefSeq" id="WP_280028619.1">
    <property type="nucleotide sequence ID" value="NZ_JAOCKG010000011.1"/>
</dbReference>